<dbReference type="SUPFAM" id="SSF160246">
    <property type="entry name" value="EspE N-terminal domain-like"/>
    <property type="match status" value="1"/>
</dbReference>
<keyword evidence="3" id="KW-0067">ATP-binding</keyword>
<comment type="similarity">
    <text evidence="1">Belongs to the GSP E family.</text>
</comment>
<feature type="domain" description="Bacterial type II secretion system protein E" evidence="4">
    <location>
        <begin position="371"/>
        <end position="385"/>
    </location>
</feature>
<dbReference type="GO" id="GO:0005524">
    <property type="term" value="F:ATP binding"/>
    <property type="evidence" value="ECO:0007669"/>
    <property type="project" value="UniProtKB-KW"/>
</dbReference>
<organism evidence="5 6">
    <name type="scientific">Candidatus Woesebacteria bacterium GW2011_GWB1_39_10b</name>
    <dbReference type="NCBI Taxonomy" id="1618573"/>
    <lineage>
        <taxon>Bacteria</taxon>
        <taxon>Candidatus Woeseibacteriota</taxon>
    </lineage>
</organism>
<dbReference type="Gene3D" id="3.40.50.300">
    <property type="entry name" value="P-loop containing nucleotide triphosphate hydrolases"/>
    <property type="match status" value="1"/>
</dbReference>
<dbReference type="Pfam" id="PF00437">
    <property type="entry name" value="T2SSE"/>
    <property type="match status" value="1"/>
</dbReference>
<dbReference type="InterPro" id="IPR001482">
    <property type="entry name" value="T2SS/T4SS_dom"/>
</dbReference>
<dbReference type="GO" id="GO:0005886">
    <property type="term" value="C:plasma membrane"/>
    <property type="evidence" value="ECO:0007669"/>
    <property type="project" value="TreeGrafter"/>
</dbReference>
<evidence type="ECO:0000256" key="3">
    <source>
        <dbReference type="ARBA" id="ARBA00022840"/>
    </source>
</evidence>
<sequence length="558" mass="62333">MRLFSEQELFDTLKELDVIPQDKLKESFEEASLKKISLEELLIQKDLISDINIGKIIADLINFPFVNLSETVIDDGVLNTVPEVYAKKQMVVAFKKDKDGLHIALNNPSDKQVPDFIAKKTGTPVKTYYASKRSIKDALNLYAKDIAKVFDEIIAENVKEVKGTKVAEPSIIKIVDTITKYAYQNRSSDIHIEPTDEGSTVRFRIDGMLHDIINLPSVIHPQIVTRLKVMARLRTDEHQSAQDGKISIELPEEKLDIRVSVVPVTNGEKVVMRLLSERSRQFSLQDLGFSESDLKKVVAAYNKPHGMILSTGPTGSGKTTTLYSVLKLLNKRNVNIMTIEDPVEYDMEGVNQIQVNPNTNLTFSAGLKSIVRQDPDIILVGEIRDEETADISINAAMTGHLVLSTLHTNDAATAFPRLLDFGVEPFLIATTVNVVIAQRLVRKICVKCRISEEVSGILVNEISETLLQKYFPNEKNLRVYKGKGCDLCHETGYVGRVGIFEVLLVDDEVKAAIVAKKDSSEIKKIVVKNKMTTMLEDGIEKVKQGVTTIDEIIRVTKE</sequence>
<evidence type="ECO:0000256" key="2">
    <source>
        <dbReference type="ARBA" id="ARBA00022741"/>
    </source>
</evidence>
<dbReference type="Pfam" id="PF05157">
    <property type="entry name" value="MshEN"/>
    <property type="match status" value="1"/>
</dbReference>
<evidence type="ECO:0000259" key="4">
    <source>
        <dbReference type="PROSITE" id="PS00662"/>
    </source>
</evidence>
<protein>
    <submittedName>
        <fullName evidence="5">Type II secretion system protein E (GspE)</fullName>
    </submittedName>
</protein>
<name>A0A0G0P795_9BACT</name>
<dbReference type="SUPFAM" id="SSF52540">
    <property type="entry name" value="P-loop containing nucleoside triphosphate hydrolases"/>
    <property type="match status" value="1"/>
</dbReference>
<dbReference type="Gene3D" id="3.30.300.160">
    <property type="entry name" value="Type II secretion system, protein E, N-terminal domain"/>
    <property type="match status" value="1"/>
</dbReference>
<dbReference type="STRING" id="1618573.UT19_C0005G0029"/>
<dbReference type="FunFam" id="3.40.50.300:FF:000398">
    <property type="entry name" value="Type IV pilus assembly ATPase PilB"/>
    <property type="match status" value="1"/>
</dbReference>
<reference evidence="5 6" key="1">
    <citation type="journal article" date="2015" name="Nature">
        <title>rRNA introns, odd ribosomes, and small enigmatic genomes across a large radiation of phyla.</title>
        <authorList>
            <person name="Brown C.T."/>
            <person name="Hug L.A."/>
            <person name="Thomas B.C."/>
            <person name="Sharon I."/>
            <person name="Castelle C.J."/>
            <person name="Singh A."/>
            <person name="Wilkins M.J."/>
            <person name="Williams K.H."/>
            <person name="Banfield J.F."/>
        </authorList>
    </citation>
    <scope>NUCLEOTIDE SEQUENCE [LARGE SCALE GENOMIC DNA]</scope>
</reference>
<comment type="caution">
    <text evidence="5">The sequence shown here is derived from an EMBL/GenBank/DDBJ whole genome shotgun (WGS) entry which is preliminary data.</text>
</comment>
<dbReference type="PANTHER" id="PTHR30258:SF1">
    <property type="entry name" value="PROTEIN TRANSPORT PROTEIN HOFB HOMOLOG"/>
    <property type="match status" value="1"/>
</dbReference>
<dbReference type="GO" id="GO:0016887">
    <property type="term" value="F:ATP hydrolysis activity"/>
    <property type="evidence" value="ECO:0007669"/>
    <property type="project" value="TreeGrafter"/>
</dbReference>
<dbReference type="PROSITE" id="PS00662">
    <property type="entry name" value="T2SP_E"/>
    <property type="match status" value="1"/>
</dbReference>
<dbReference type="Proteomes" id="UP000034932">
    <property type="component" value="Unassembled WGS sequence"/>
</dbReference>
<evidence type="ECO:0000256" key="1">
    <source>
        <dbReference type="ARBA" id="ARBA00006611"/>
    </source>
</evidence>
<dbReference type="CDD" id="cd01129">
    <property type="entry name" value="PulE-GspE-like"/>
    <property type="match status" value="1"/>
</dbReference>
<evidence type="ECO:0000313" key="6">
    <source>
        <dbReference type="Proteomes" id="UP000034932"/>
    </source>
</evidence>
<dbReference type="EMBL" id="LBVW01000005">
    <property type="protein sequence ID" value="KKQ94014.1"/>
    <property type="molecule type" value="Genomic_DNA"/>
</dbReference>
<dbReference type="AlphaFoldDB" id="A0A0G0P795"/>
<dbReference type="PANTHER" id="PTHR30258">
    <property type="entry name" value="TYPE II SECRETION SYSTEM PROTEIN GSPE-RELATED"/>
    <property type="match status" value="1"/>
</dbReference>
<evidence type="ECO:0000313" key="5">
    <source>
        <dbReference type="EMBL" id="KKQ94014.1"/>
    </source>
</evidence>
<keyword evidence="2" id="KW-0547">Nucleotide-binding</keyword>
<dbReference type="InterPro" id="IPR027417">
    <property type="entry name" value="P-loop_NTPase"/>
</dbReference>
<dbReference type="PATRIC" id="fig|1618573.3.peg.434"/>
<proteinExistence type="inferred from homology"/>
<dbReference type="InterPro" id="IPR007831">
    <property type="entry name" value="T2SS_GspE_N"/>
</dbReference>
<accession>A0A0G0P795</accession>
<dbReference type="Gene3D" id="3.30.450.90">
    <property type="match status" value="1"/>
</dbReference>
<dbReference type="InterPro" id="IPR037257">
    <property type="entry name" value="T2SS_E_N_sf"/>
</dbReference>
<gene>
    <name evidence="5" type="ORF">UT19_C0005G0029</name>
</gene>